<evidence type="ECO:0000256" key="8">
    <source>
        <dbReference type="ARBA" id="ARBA00034808"/>
    </source>
</evidence>
<dbReference type="GO" id="GO:0003677">
    <property type="term" value="F:DNA binding"/>
    <property type="evidence" value="ECO:0007669"/>
    <property type="project" value="InterPro"/>
</dbReference>
<feature type="domain" description="UvrD-like helicase ATP-binding" evidence="13">
    <location>
        <begin position="1"/>
        <end position="292"/>
    </location>
</feature>
<evidence type="ECO:0000256" key="2">
    <source>
        <dbReference type="ARBA" id="ARBA00022741"/>
    </source>
</evidence>
<evidence type="ECO:0000256" key="1">
    <source>
        <dbReference type="ARBA" id="ARBA00009922"/>
    </source>
</evidence>
<dbReference type="EC" id="5.6.2.4" evidence="8"/>
<dbReference type="KEGG" id="hha:Hhal_1708"/>
<evidence type="ECO:0000256" key="10">
    <source>
        <dbReference type="PROSITE-ProRule" id="PRU00560"/>
    </source>
</evidence>
<dbReference type="InterPro" id="IPR027417">
    <property type="entry name" value="P-loop_NTPase"/>
</dbReference>
<evidence type="ECO:0000313" key="15">
    <source>
        <dbReference type="EMBL" id="ABM62472.1"/>
    </source>
</evidence>
<dbReference type="HOGENOM" id="CLU_004585_6_2_6"/>
<dbReference type="RefSeq" id="WP_011814494.1">
    <property type="nucleotide sequence ID" value="NC_008789.1"/>
</dbReference>
<evidence type="ECO:0000256" key="3">
    <source>
        <dbReference type="ARBA" id="ARBA00022801"/>
    </source>
</evidence>
<evidence type="ECO:0000259" key="13">
    <source>
        <dbReference type="PROSITE" id="PS51198"/>
    </source>
</evidence>
<proteinExistence type="inferred from homology"/>
<keyword evidence="11" id="KW-0175">Coiled coil</keyword>
<feature type="region of interest" description="Disordered" evidence="12">
    <location>
        <begin position="1"/>
        <end position="24"/>
    </location>
</feature>
<dbReference type="Gene3D" id="3.40.50.300">
    <property type="entry name" value="P-loop containing nucleotide triphosphate hydrolases"/>
    <property type="match status" value="2"/>
</dbReference>
<feature type="coiled-coil region" evidence="11">
    <location>
        <begin position="114"/>
        <end position="141"/>
    </location>
</feature>
<accession>A1WXR0</accession>
<reference evidence="15 16" key="2">
    <citation type="journal article" date="2013" name="Stand. Genomic Sci.">
        <title>Complete genome sequence of Halorhodospira halophila SL1.</title>
        <authorList>
            <person name="Challacombe J.F."/>
            <person name="Majid S."/>
            <person name="Deole R."/>
            <person name="Brettin T.S."/>
            <person name="Bruce D."/>
            <person name="Delano S.F."/>
            <person name="Detter J.C."/>
            <person name="Gleasner C.D."/>
            <person name="Han C.S."/>
            <person name="Misra M."/>
            <person name="Reitenga K.G."/>
            <person name="Mikhailova N."/>
            <person name="Woyke T."/>
            <person name="Pitluck S."/>
            <person name="Nolan M."/>
            <person name="Land M.L."/>
            <person name="Saunders E."/>
            <person name="Tapia R."/>
            <person name="Lapidus A."/>
            <person name="Ivanova N."/>
            <person name="Hoff W.D."/>
        </authorList>
    </citation>
    <scope>NUCLEOTIDE SEQUENCE [LARGE SCALE GENOMIC DNA]</scope>
    <source>
        <strain evidence="16">DSM 244 / SL1</strain>
    </source>
</reference>
<evidence type="ECO:0000259" key="14">
    <source>
        <dbReference type="PROSITE" id="PS51217"/>
    </source>
</evidence>
<gene>
    <name evidence="15" type="ordered locus">Hhal_1708</name>
</gene>
<dbReference type="eggNOG" id="COG0210">
    <property type="taxonomic scope" value="Bacteria"/>
</dbReference>
<dbReference type="PANTHER" id="PTHR11070">
    <property type="entry name" value="UVRD / RECB / PCRA DNA HELICASE FAMILY MEMBER"/>
    <property type="match status" value="1"/>
</dbReference>
<dbReference type="PANTHER" id="PTHR11070:SF30">
    <property type="entry name" value="F-BOX DNA HELICASE 1"/>
    <property type="match status" value="1"/>
</dbReference>
<dbReference type="Pfam" id="PF00580">
    <property type="entry name" value="UvrD-helicase"/>
    <property type="match status" value="1"/>
</dbReference>
<evidence type="ECO:0000256" key="12">
    <source>
        <dbReference type="SAM" id="MobiDB-lite"/>
    </source>
</evidence>
<keyword evidence="16" id="KW-1185">Reference proteome</keyword>
<dbReference type="PROSITE" id="PS51198">
    <property type="entry name" value="UVRD_HELICASE_ATP_BIND"/>
    <property type="match status" value="1"/>
</dbReference>
<evidence type="ECO:0000256" key="9">
    <source>
        <dbReference type="ARBA" id="ARBA00048988"/>
    </source>
</evidence>
<dbReference type="Proteomes" id="UP000000647">
    <property type="component" value="Chromosome"/>
</dbReference>
<sequence>MALTPEQRQVIEHPGGHARVSAAAGSGKTATLVARVVELLRRGADSARIRVLMFNRSAREDFERRLAVAIREAGCQARVSVQTFHSAGYRLLQRLEAEGVVPRRRLESADWVARKLARTALEAALENRDEAEAVEDEAVDAFLAFVDVVKADTREAAVIHAEAPRLLGAALPGHYLEAFRRFEALRDDQNVRLLNDLIHEPVQALLADDALARRFRNHFDHVIIDEYQDVNEAQQQLIRCIAGDRAAVMVVGDPDQCVYQWRGARPEYIVRRFDEDFPGAASYTLPHTFRFGHAVALLGNHTVVRNRQRDGKLCLAAPRNPATEVRRCTDSDPELYRRILAEHRATGGRLSDVAVLVRLYSLAAPLELELLEAGVPLRLEGRAGLFQRREVRALLGYLRHAAGLLRDPLPDGAGPAELLTEMLMLPVAGLRRPEAQAVAQGYADARLPLIRSLSRAAEDLPRWKGRRLRQRVASLECLGAFHGDDPVADVLDEIVSELSLYEAIASGSPSAEAATDRSMMVDALRRFAASGGWGLTEFLERCDELIARSAQWQDAPPEQAVRVTSIHRAKGLEWPVVIVPGLAEGTFPYGVGEATAADLEAERRLFYVAVTRAQHRLYLVHPQDPRLERALRGGRAEQFDPHRAVASRFLAEAQPEHSIAAGAALHRGETPDKRLRTRVVGDYLAALQGHEVVTD</sequence>
<dbReference type="GO" id="GO:0000724">
    <property type="term" value="P:double-strand break repair via homologous recombination"/>
    <property type="evidence" value="ECO:0007669"/>
    <property type="project" value="TreeGrafter"/>
</dbReference>
<organism evidence="15 16">
    <name type="scientific">Halorhodospira halophila (strain DSM 244 / SL1)</name>
    <name type="common">Ectothiorhodospira halophila (strain DSM 244 / SL1)</name>
    <dbReference type="NCBI Taxonomy" id="349124"/>
    <lineage>
        <taxon>Bacteria</taxon>
        <taxon>Pseudomonadati</taxon>
        <taxon>Pseudomonadota</taxon>
        <taxon>Gammaproteobacteria</taxon>
        <taxon>Chromatiales</taxon>
        <taxon>Ectothiorhodospiraceae</taxon>
        <taxon>Halorhodospira</taxon>
    </lineage>
</organism>
<evidence type="ECO:0000256" key="11">
    <source>
        <dbReference type="SAM" id="Coils"/>
    </source>
</evidence>
<keyword evidence="4 10" id="KW-0347">Helicase</keyword>
<dbReference type="Gene3D" id="1.10.10.160">
    <property type="match status" value="1"/>
</dbReference>
<dbReference type="CDD" id="cd17932">
    <property type="entry name" value="DEXQc_UvrD"/>
    <property type="match status" value="1"/>
</dbReference>
<keyword evidence="5 10" id="KW-0067">ATP-binding</keyword>
<dbReference type="AlphaFoldDB" id="A1WXR0"/>
<evidence type="ECO:0000256" key="6">
    <source>
        <dbReference type="ARBA" id="ARBA00023235"/>
    </source>
</evidence>
<comment type="similarity">
    <text evidence="1">Belongs to the helicase family. UvrD subfamily.</text>
</comment>
<dbReference type="GO" id="GO:0016887">
    <property type="term" value="F:ATP hydrolysis activity"/>
    <property type="evidence" value="ECO:0007669"/>
    <property type="project" value="RHEA"/>
</dbReference>
<name>A1WXR0_HALHL</name>
<keyword evidence="2 10" id="KW-0547">Nucleotide-binding</keyword>
<dbReference type="InterPro" id="IPR014017">
    <property type="entry name" value="DNA_helicase_UvrD-like_C"/>
</dbReference>
<comment type="catalytic activity">
    <reaction evidence="9">
        <text>ATP + H2O = ADP + phosphate + H(+)</text>
        <dbReference type="Rhea" id="RHEA:13065"/>
        <dbReference type="ChEBI" id="CHEBI:15377"/>
        <dbReference type="ChEBI" id="CHEBI:15378"/>
        <dbReference type="ChEBI" id="CHEBI:30616"/>
        <dbReference type="ChEBI" id="CHEBI:43474"/>
        <dbReference type="ChEBI" id="CHEBI:456216"/>
        <dbReference type="EC" id="5.6.2.4"/>
    </reaction>
</comment>
<dbReference type="Gene3D" id="1.10.486.10">
    <property type="entry name" value="PCRA, domain 4"/>
    <property type="match status" value="1"/>
</dbReference>
<evidence type="ECO:0000256" key="7">
    <source>
        <dbReference type="ARBA" id="ARBA00034617"/>
    </source>
</evidence>
<keyword evidence="6" id="KW-0413">Isomerase</keyword>
<evidence type="ECO:0000256" key="4">
    <source>
        <dbReference type="ARBA" id="ARBA00022806"/>
    </source>
</evidence>
<feature type="binding site" evidence="10">
    <location>
        <begin position="22"/>
        <end position="29"/>
    </location>
    <ligand>
        <name>ATP</name>
        <dbReference type="ChEBI" id="CHEBI:30616"/>
    </ligand>
</feature>
<dbReference type="GO" id="GO:0031297">
    <property type="term" value="P:replication fork processing"/>
    <property type="evidence" value="ECO:0007669"/>
    <property type="project" value="TreeGrafter"/>
</dbReference>
<dbReference type="SUPFAM" id="SSF52540">
    <property type="entry name" value="P-loop containing nucleoside triphosphate hydrolases"/>
    <property type="match status" value="1"/>
</dbReference>
<dbReference type="InterPro" id="IPR014016">
    <property type="entry name" value="UvrD-like_ATP-bd"/>
</dbReference>
<evidence type="ECO:0000256" key="5">
    <source>
        <dbReference type="ARBA" id="ARBA00022840"/>
    </source>
</evidence>
<comment type="catalytic activity">
    <reaction evidence="7">
        <text>Couples ATP hydrolysis with the unwinding of duplex DNA by translocating in the 3'-5' direction.</text>
        <dbReference type="EC" id="5.6.2.4"/>
    </reaction>
</comment>
<dbReference type="STRING" id="349124.Hhal_1708"/>
<feature type="domain" description="UvrD-like helicase C-terminal" evidence="14">
    <location>
        <begin position="293"/>
        <end position="571"/>
    </location>
</feature>
<dbReference type="InterPro" id="IPR000212">
    <property type="entry name" value="DNA_helicase_UvrD/REP"/>
</dbReference>
<dbReference type="InterPro" id="IPR013986">
    <property type="entry name" value="DExx_box_DNA_helicase_dom_sf"/>
</dbReference>
<dbReference type="OrthoDB" id="9806690at2"/>
<reference evidence="16" key="1">
    <citation type="submission" date="2006-12" db="EMBL/GenBank/DDBJ databases">
        <title>Complete sequence of Halorhodospira halophila SL1.</title>
        <authorList>
            <consortium name="US DOE Joint Genome Institute"/>
            <person name="Copeland A."/>
            <person name="Lucas S."/>
            <person name="Lapidus A."/>
            <person name="Barry K."/>
            <person name="Detter J.C."/>
            <person name="Glavina del Rio T."/>
            <person name="Hammon N."/>
            <person name="Israni S."/>
            <person name="Dalin E."/>
            <person name="Tice H."/>
            <person name="Pitluck S."/>
            <person name="Saunders E."/>
            <person name="Brettin T."/>
            <person name="Bruce D."/>
            <person name="Han C."/>
            <person name="Tapia R."/>
            <person name="Schmutz J."/>
            <person name="Larimer F."/>
            <person name="Land M."/>
            <person name="Hauser L."/>
            <person name="Kyrpides N."/>
            <person name="Mikhailova N."/>
            <person name="Hoff W."/>
            <person name="Richardson P."/>
        </authorList>
    </citation>
    <scope>NUCLEOTIDE SEQUENCE [LARGE SCALE GENOMIC DNA]</scope>
    <source>
        <strain evidence="16">DSM 244 / SL1</strain>
    </source>
</reference>
<dbReference type="PROSITE" id="PS51217">
    <property type="entry name" value="UVRD_HELICASE_CTER"/>
    <property type="match status" value="1"/>
</dbReference>
<dbReference type="GO" id="GO:0005524">
    <property type="term" value="F:ATP binding"/>
    <property type="evidence" value="ECO:0007669"/>
    <property type="project" value="UniProtKB-UniRule"/>
</dbReference>
<evidence type="ECO:0000313" key="16">
    <source>
        <dbReference type="Proteomes" id="UP000000647"/>
    </source>
</evidence>
<protein>
    <recommendedName>
        <fullName evidence="8">DNA 3'-5' helicase</fullName>
        <ecNumber evidence="8">5.6.2.4</ecNumber>
    </recommendedName>
</protein>
<dbReference type="GO" id="GO:0043138">
    <property type="term" value="F:3'-5' DNA helicase activity"/>
    <property type="evidence" value="ECO:0007669"/>
    <property type="project" value="UniProtKB-EC"/>
</dbReference>
<dbReference type="Pfam" id="PF13361">
    <property type="entry name" value="UvrD_C"/>
    <property type="match status" value="1"/>
</dbReference>
<dbReference type="EMBL" id="CP000544">
    <property type="protein sequence ID" value="ABM62472.1"/>
    <property type="molecule type" value="Genomic_DNA"/>
</dbReference>
<keyword evidence="3 10" id="KW-0378">Hydrolase</keyword>